<sequence>MTTPEGEFRRDESLGYVVNLLGRLFARALDQRLRRHGVALGQFPVLLILWEQEGITQSEIARRLDIEQPTVANTLKRMERDGLVSFGPDPGNRRQVLVGLSEKGRALRAPLIAEAEAVNGQASQDFSAAERALFIALLRRMAANLSEFSE</sequence>
<organism evidence="4 5">
    <name type="scientific">Rhodoblastus sphagnicola</name>
    <dbReference type="NCBI Taxonomy" id="333368"/>
    <lineage>
        <taxon>Bacteria</taxon>
        <taxon>Pseudomonadati</taxon>
        <taxon>Pseudomonadota</taxon>
        <taxon>Alphaproteobacteria</taxon>
        <taxon>Hyphomicrobiales</taxon>
        <taxon>Rhodoblastaceae</taxon>
        <taxon>Rhodoblastus</taxon>
    </lineage>
</organism>
<accession>A0A2S6N654</accession>
<dbReference type="PRINTS" id="PR00598">
    <property type="entry name" value="HTHMARR"/>
</dbReference>
<dbReference type="SMART" id="SM00347">
    <property type="entry name" value="HTH_MARR"/>
    <property type="match status" value="1"/>
</dbReference>
<dbReference type="RefSeq" id="WP_104508372.1">
    <property type="nucleotide sequence ID" value="NZ_JACIGC010000001.1"/>
</dbReference>
<name>A0A2S6N654_9HYPH</name>
<dbReference type="Gene3D" id="1.10.10.10">
    <property type="entry name" value="Winged helix-like DNA-binding domain superfamily/Winged helix DNA-binding domain"/>
    <property type="match status" value="1"/>
</dbReference>
<dbReference type="CDD" id="cd00090">
    <property type="entry name" value="HTH_ARSR"/>
    <property type="match status" value="1"/>
</dbReference>
<dbReference type="InterPro" id="IPR011991">
    <property type="entry name" value="ArsR-like_HTH"/>
</dbReference>
<evidence type="ECO:0000256" key="2">
    <source>
        <dbReference type="ARBA" id="ARBA00023125"/>
    </source>
</evidence>
<dbReference type="SUPFAM" id="SSF46785">
    <property type="entry name" value="Winged helix' DNA-binding domain"/>
    <property type="match status" value="1"/>
</dbReference>
<dbReference type="PROSITE" id="PS50995">
    <property type="entry name" value="HTH_MARR_2"/>
    <property type="match status" value="1"/>
</dbReference>
<evidence type="ECO:0000256" key="3">
    <source>
        <dbReference type="ARBA" id="ARBA00023163"/>
    </source>
</evidence>
<dbReference type="PROSITE" id="PS01117">
    <property type="entry name" value="HTH_MARR_1"/>
    <property type="match status" value="1"/>
</dbReference>
<dbReference type="GO" id="GO:0003700">
    <property type="term" value="F:DNA-binding transcription factor activity"/>
    <property type="evidence" value="ECO:0007669"/>
    <property type="project" value="InterPro"/>
</dbReference>
<keyword evidence="3" id="KW-0804">Transcription</keyword>
<keyword evidence="5" id="KW-1185">Reference proteome</keyword>
<dbReference type="AlphaFoldDB" id="A0A2S6N654"/>
<protein>
    <submittedName>
        <fullName evidence="4">Uncharacterized protein</fullName>
    </submittedName>
</protein>
<dbReference type="PANTHER" id="PTHR42756">
    <property type="entry name" value="TRANSCRIPTIONAL REGULATOR, MARR"/>
    <property type="match status" value="1"/>
</dbReference>
<dbReference type="Proteomes" id="UP000239089">
    <property type="component" value="Unassembled WGS sequence"/>
</dbReference>
<reference evidence="4 5" key="1">
    <citation type="journal article" date="2018" name="Arch. Microbiol.">
        <title>New insights into the metabolic potential of the phototrophic purple bacterium Rhodopila globiformis DSM 161(T) from its draft genome sequence and evidence for a vanadium-dependent nitrogenase.</title>
        <authorList>
            <person name="Imhoff J.F."/>
            <person name="Rahn T."/>
            <person name="Kunzel S."/>
            <person name="Neulinger S.C."/>
        </authorList>
    </citation>
    <scope>NUCLEOTIDE SEQUENCE [LARGE SCALE GENOMIC DNA]</scope>
    <source>
        <strain evidence="4 5">DSM 16996</strain>
    </source>
</reference>
<dbReference type="InterPro" id="IPR036390">
    <property type="entry name" value="WH_DNA-bd_sf"/>
</dbReference>
<comment type="caution">
    <text evidence="4">The sequence shown here is derived from an EMBL/GenBank/DDBJ whole genome shotgun (WGS) entry which is preliminary data.</text>
</comment>
<dbReference type="InterPro" id="IPR036388">
    <property type="entry name" value="WH-like_DNA-bd_sf"/>
</dbReference>
<dbReference type="InterPro" id="IPR000835">
    <property type="entry name" value="HTH_MarR-typ"/>
</dbReference>
<dbReference type="OrthoDB" id="511972at2"/>
<keyword evidence="1" id="KW-0805">Transcription regulation</keyword>
<evidence type="ECO:0000313" key="5">
    <source>
        <dbReference type="Proteomes" id="UP000239089"/>
    </source>
</evidence>
<dbReference type="Pfam" id="PF01047">
    <property type="entry name" value="MarR"/>
    <property type="match status" value="1"/>
</dbReference>
<keyword evidence="2" id="KW-0238">DNA-binding</keyword>
<proteinExistence type="predicted"/>
<dbReference type="EMBL" id="NHSJ01000083">
    <property type="protein sequence ID" value="PPQ30094.1"/>
    <property type="molecule type" value="Genomic_DNA"/>
</dbReference>
<dbReference type="InterPro" id="IPR023187">
    <property type="entry name" value="Tscrpt_reg_MarR-type_CS"/>
</dbReference>
<dbReference type="GO" id="GO:0003677">
    <property type="term" value="F:DNA binding"/>
    <property type="evidence" value="ECO:0007669"/>
    <property type="project" value="UniProtKB-KW"/>
</dbReference>
<dbReference type="PANTHER" id="PTHR42756:SF1">
    <property type="entry name" value="TRANSCRIPTIONAL REPRESSOR OF EMRAB OPERON"/>
    <property type="match status" value="1"/>
</dbReference>
<evidence type="ECO:0000256" key="1">
    <source>
        <dbReference type="ARBA" id="ARBA00023015"/>
    </source>
</evidence>
<evidence type="ECO:0000313" key="4">
    <source>
        <dbReference type="EMBL" id="PPQ30094.1"/>
    </source>
</evidence>
<gene>
    <name evidence="4" type="ORF">CCR94_13425</name>
</gene>